<dbReference type="AlphaFoldDB" id="A0A917QCZ8"/>
<dbReference type="SUPFAM" id="SSF51735">
    <property type="entry name" value="NAD(P)-binding Rossmann-fold domains"/>
    <property type="match status" value="1"/>
</dbReference>
<keyword evidence="6" id="KW-1185">Reference proteome</keyword>
<evidence type="ECO:0000256" key="2">
    <source>
        <dbReference type="ARBA" id="ARBA00022857"/>
    </source>
</evidence>
<evidence type="ECO:0000313" key="6">
    <source>
        <dbReference type="Proteomes" id="UP000637788"/>
    </source>
</evidence>
<dbReference type="PANTHER" id="PTHR43490:SF99">
    <property type="entry name" value="SHORT-CHAIN DEHYDROGENASE_REDUCTASE"/>
    <property type="match status" value="1"/>
</dbReference>
<sequence>MHVGARVVLVFLPSKRPWSASLVGISIERMTITFITGANKGLGRETARRLIECGHTVLVGARNREQGEEAAAALGARYVPIDVTDDASVAAAAANVAEHEGSIDVLINNAGVHGPVGDPSDLTAADARAVLDVNVIGVVRTTTAFLPLLRRSDDPVIVNVSSGMGSLALTHDPGRPESHVVAPLYTSSKAALTMLTTQYAKGLKGIRVNAADPGYTATDLNGHSGSQTVTEGTDAIVALATEEPGAGSGRFVSRHGEIAWS</sequence>
<organism evidence="5 6">
    <name type="scientific">Streptomyces flaveus</name>
    <dbReference type="NCBI Taxonomy" id="66370"/>
    <lineage>
        <taxon>Bacteria</taxon>
        <taxon>Bacillati</taxon>
        <taxon>Actinomycetota</taxon>
        <taxon>Actinomycetes</taxon>
        <taxon>Kitasatosporales</taxon>
        <taxon>Streptomycetaceae</taxon>
        <taxon>Streptomyces</taxon>
        <taxon>Streptomyces aurantiacus group</taxon>
    </lineage>
</organism>
<evidence type="ECO:0000256" key="1">
    <source>
        <dbReference type="ARBA" id="ARBA00006484"/>
    </source>
</evidence>
<evidence type="ECO:0000313" key="5">
    <source>
        <dbReference type="EMBL" id="GGK44483.1"/>
    </source>
</evidence>
<reference evidence="5" key="1">
    <citation type="journal article" date="2014" name="Int. J. Syst. Evol. Microbiol.">
        <title>Complete genome sequence of Corynebacterium casei LMG S-19264T (=DSM 44701T), isolated from a smear-ripened cheese.</title>
        <authorList>
            <consortium name="US DOE Joint Genome Institute (JGI-PGF)"/>
            <person name="Walter F."/>
            <person name="Albersmeier A."/>
            <person name="Kalinowski J."/>
            <person name="Ruckert C."/>
        </authorList>
    </citation>
    <scope>NUCLEOTIDE SEQUENCE</scope>
    <source>
        <strain evidence="5">JCM 3035</strain>
    </source>
</reference>
<dbReference type="EMBL" id="BMPQ01000001">
    <property type="protein sequence ID" value="GGK44483.1"/>
    <property type="molecule type" value="Genomic_DNA"/>
</dbReference>
<name>A0A917QCZ8_9ACTN</name>
<protein>
    <submittedName>
        <fullName evidence="5">Short-chain dehydrogenase</fullName>
    </submittedName>
</protein>
<keyword evidence="3" id="KW-0560">Oxidoreductase</keyword>
<reference evidence="5" key="2">
    <citation type="submission" date="2020-09" db="EMBL/GenBank/DDBJ databases">
        <authorList>
            <person name="Sun Q."/>
            <person name="Ohkuma M."/>
        </authorList>
    </citation>
    <scope>NUCLEOTIDE SEQUENCE</scope>
    <source>
        <strain evidence="5">JCM 3035</strain>
    </source>
</reference>
<evidence type="ECO:0000256" key="3">
    <source>
        <dbReference type="ARBA" id="ARBA00023002"/>
    </source>
</evidence>
<comment type="similarity">
    <text evidence="1 4">Belongs to the short-chain dehydrogenases/reductases (SDR) family.</text>
</comment>
<dbReference type="Gene3D" id="3.40.50.720">
    <property type="entry name" value="NAD(P)-binding Rossmann-like Domain"/>
    <property type="match status" value="1"/>
</dbReference>
<dbReference type="InterPro" id="IPR020904">
    <property type="entry name" value="Sc_DH/Rdtase_CS"/>
</dbReference>
<dbReference type="PRINTS" id="PR00081">
    <property type="entry name" value="GDHRDH"/>
</dbReference>
<proteinExistence type="inferred from homology"/>
<dbReference type="GO" id="GO:0016491">
    <property type="term" value="F:oxidoreductase activity"/>
    <property type="evidence" value="ECO:0007669"/>
    <property type="project" value="UniProtKB-KW"/>
</dbReference>
<dbReference type="InterPro" id="IPR002347">
    <property type="entry name" value="SDR_fam"/>
</dbReference>
<dbReference type="Pfam" id="PF00106">
    <property type="entry name" value="adh_short"/>
    <property type="match status" value="1"/>
</dbReference>
<dbReference type="PRINTS" id="PR00080">
    <property type="entry name" value="SDRFAMILY"/>
</dbReference>
<dbReference type="PROSITE" id="PS00061">
    <property type="entry name" value="ADH_SHORT"/>
    <property type="match status" value="1"/>
</dbReference>
<dbReference type="PANTHER" id="PTHR43490">
    <property type="entry name" value="(+)-NEOMENTHOL DEHYDROGENASE"/>
    <property type="match status" value="1"/>
</dbReference>
<keyword evidence="2" id="KW-0521">NADP</keyword>
<dbReference type="InterPro" id="IPR036291">
    <property type="entry name" value="NAD(P)-bd_dom_sf"/>
</dbReference>
<accession>A0A917QCZ8</accession>
<evidence type="ECO:0000256" key="4">
    <source>
        <dbReference type="RuleBase" id="RU000363"/>
    </source>
</evidence>
<gene>
    <name evidence="5" type="ORF">GCM10010094_00270</name>
</gene>
<dbReference type="Proteomes" id="UP000637788">
    <property type="component" value="Unassembled WGS sequence"/>
</dbReference>
<comment type="caution">
    <text evidence="5">The sequence shown here is derived from an EMBL/GenBank/DDBJ whole genome shotgun (WGS) entry which is preliminary data.</text>
</comment>